<dbReference type="Proteomes" id="UP000321224">
    <property type="component" value="Unassembled WGS sequence"/>
</dbReference>
<evidence type="ECO:0000313" key="4">
    <source>
        <dbReference type="Proteomes" id="UP000321224"/>
    </source>
</evidence>
<evidence type="ECO:0000313" key="2">
    <source>
        <dbReference type="EMBL" id="SDD70359.1"/>
    </source>
</evidence>
<dbReference type="InterPro" id="IPR021857">
    <property type="entry name" value="DUF3467"/>
</dbReference>
<accession>A0A511HFH5</accession>
<dbReference type="Proteomes" id="UP000198717">
    <property type="component" value="Unassembled WGS sequence"/>
</dbReference>
<dbReference type="Pfam" id="PF11950">
    <property type="entry name" value="DUF3467"/>
    <property type="match status" value="1"/>
</dbReference>
<name>A0A511HFH5_9BACT</name>
<gene>
    <name evidence="1" type="ORF">MVI01_40860</name>
    <name evidence="2" type="ORF">SAMN04488504_102340</name>
</gene>
<proteinExistence type="predicted"/>
<dbReference type="EMBL" id="FNAJ01000002">
    <property type="protein sequence ID" value="SDD70359.1"/>
    <property type="molecule type" value="Genomic_DNA"/>
</dbReference>
<evidence type="ECO:0000313" key="1">
    <source>
        <dbReference type="EMBL" id="GEL72302.1"/>
    </source>
</evidence>
<sequence length="111" mass="12802">MTLATRERRRYAPCLMADTPKPPDMQLQIQMDEDVANGQYVNMALVNHSDTEFTLDFIYVQPQQPKARVRSRIITNPKHMKRLVAAMQDNIQRYEAKFGPIAIPEEDGGMH</sequence>
<reference evidence="2 3" key="1">
    <citation type="submission" date="2016-10" db="EMBL/GenBank/DDBJ databases">
        <authorList>
            <person name="Varghese N."/>
            <person name="Submissions S."/>
        </authorList>
    </citation>
    <scope>NUCLEOTIDE SEQUENCE [LARGE SCALE GENOMIC DNA]</scope>
    <source>
        <strain evidence="2 3">DSM 2260</strain>
    </source>
</reference>
<dbReference type="EMBL" id="BJVY01000023">
    <property type="protein sequence ID" value="GEL72302.1"/>
    <property type="molecule type" value="Genomic_DNA"/>
</dbReference>
<evidence type="ECO:0000313" key="3">
    <source>
        <dbReference type="Proteomes" id="UP000198717"/>
    </source>
</evidence>
<comment type="caution">
    <text evidence="1">The sequence shown here is derived from an EMBL/GenBank/DDBJ whole genome shotgun (WGS) entry which is preliminary data.</text>
</comment>
<organism evidence="1 4">
    <name type="scientific">Myxococcus virescens</name>
    <dbReference type="NCBI Taxonomy" id="83456"/>
    <lineage>
        <taxon>Bacteria</taxon>
        <taxon>Pseudomonadati</taxon>
        <taxon>Myxococcota</taxon>
        <taxon>Myxococcia</taxon>
        <taxon>Myxococcales</taxon>
        <taxon>Cystobacterineae</taxon>
        <taxon>Myxococcaceae</taxon>
        <taxon>Myxococcus</taxon>
    </lineage>
</organism>
<evidence type="ECO:0008006" key="5">
    <source>
        <dbReference type="Google" id="ProtNLM"/>
    </source>
</evidence>
<reference evidence="1 4" key="2">
    <citation type="submission" date="2019-07" db="EMBL/GenBank/DDBJ databases">
        <title>Whole genome shotgun sequence of Myxococcus virescens NBRC 100334.</title>
        <authorList>
            <person name="Hosoyama A."/>
            <person name="Uohara A."/>
            <person name="Ohji S."/>
            <person name="Ichikawa N."/>
        </authorList>
    </citation>
    <scope>NUCLEOTIDE SEQUENCE [LARGE SCALE GENOMIC DNA]</scope>
    <source>
        <strain evidence="1 4">NBRC 100334</strain>
    </source>
</reference>
<dbReference type="AlphaFoldDB" id="A0A511HFH5"/>
<keyword evidence="3" id="KW-1185">Reference proteome</keyword>
<protein>
    <recommendedName>
        <fullName evidence="5">DUF3467 domain-containing protein</fullName>
    </recommendedName>
</protein>